<dbReference type="KEGG" id="thi:THI_2073"/>
<reference evidence="2" key="2">
    <citation type="journal article" date="2010" name="PLoS Genet.">
        <title>Structure, function, and evolution of the Thiomonas spp. genome.</title>
        <authorList>
            <person name="Arsene-Ploetze F."/>
            <person name="Koechler S."/>
            <person name="Marchal M."/>
            <person name="Coppee J.Y."/>
            <person name="Chandler M."/>
            <person name="Bonnefoy V."/>
            <person name="Brochier-Armanet C."/>
            <person name="Barakat M."/>
            <person name="Barbe V."/>
            <person name="Battaglia-Brunet F."/>
            <person name="Bruneel O."/>
            <person name="Bryan C.G."/>
            <person name="Cleiss-Arnold J."/>
            <person name="Cruveiller S."/>
            <person name="Erhardt M."/>
            <person name="Heinrich-Salmeron A."/>
            <person name="Hommais F."/>
            <person name="Joulian C."/>
            <person name="Krin E."/>
            <person name="Lieutaud A."/>
            <person name="Lievremont D."/>
            <person name="Michel C."/>
            <person name="Muller D."/>
            <person name="Ortet P."/>
            <person name="Proux C."/>
            <person name="Siguier P."/>
            <person name="Roche D."/>
            <person name="Rouy Z."/>
            <person name="Salvignol G."/>
            <person name="Slyemi D."/>
            <person name="Talla E."/>
            <person name="Weiss S."/>
            <person name="Weissenbach J."/>
            <person name="Medigue C."/>
            <person name="Bertin P.N."/>
        </authorList>
    </citation>
    <scope>NUCLEOTIDE SEQUENCE [LARGE SCALE GENOMIC DNA]</scope>
    <source>
        <strain evidence="2">DSM 22701 / CIP 110005 / 3As</strain>
    </source>
</reference>
<sequence>MKLTHQQIEALADRFLAAGGIDLADLNADSLAELDEQGRSLRRRQRGSRIVGGGRPASCQSASRLTANLPAQPVEWGEEQEDGQEGFIQAEEEEQARDDLHLRELMDDFRALLDTHRLATRDRCTPRMAQIAAKRQRVALALHGDLLGFDDFHSLHQALYSIPPARRARTSRGVRGGPRMALPGQLSLLEG</sequence>
<evidence type="ECO:0000313" key="1">
    <source>
        <dbReference type="EMBL" id="CAZ88728.1"/>
    </source>
</evidence>
<evidence type="ECO:0000313" key="2">
    <source>
        <dbReference type="Proteomes" id="UP000002372"/>
    </source>
</evidence>
<accession>D6CTV9</accession>
<name>D6CTV9_THIA3</name>
<dbReference type="Proteomes" id="UP000002372">
    <property type="component" value="Chromosome"/>
</dbReference>
<proteinExistence type="predicted"/>
<dbReference type="EMBL" id="FP475956">
    <property type="protein sequence ID" value="CAZ88728.1"/>
    <property type="molecule type" value="Genomic_DNA"/>
</dbReference>
<reference key="1">
    <citation type="submission" date="2009-07" db="EMBL/GenBank/DDBJ databases">
        <authorList>
            <person name="Genoscope - CEA"/>
        </authorList>
    </citation>
    <scope>NUCLEOTIDE SEQUENCE</scope>
    <source>
        <strain>3As</strain>
    </source>
</reference>
<dbReference type="HOGENOM" id="CLU_1420868_0_0_4"/>
<protein>
    <submittedName>
        <fullName evidence="1">Uncharacterized protein</fullName>
    </submittedName>
</protein>
<organism evidence="1 2">
    <name type="scientific">Thiomonas arsenitoxydans (strain DSM 22701 / CIP 110005 / 3As)</name>
    <dbReference type="NCBI Taxonomy" id="426114"/>
    <lineage>
        <taxon>Bacteria</taxon>
        <taxon>Pseudomonadati</taxon>
        <taxon>Pseudomonadota</taxon>
        <taxon>Betaproteobacteria</taxon>
        <taxon>Burkholderiales</taxon>
        <taxon>Thiomonas</taxon>
    </lineage>
</organism>
<dbReference type="AlphaFoldDB" id="D6CTV9"/>
<dbReference type="RefSeq" id="WP_013106036.1">
    <property type="nucleotide sequence ID" value="NC_014145.1"/>
</dbReference>
<gene>
    <name evidence="1" type="ordered locus">THI_2073</name>
</gene>